<protein>
    <submittedName>
        <fullName evidence="5">Nadp dependent sorbitol 6-phosphate dehydrogenase</fullName>
    </submittedName>
</protein>
<dbReference type="Proteomes" id="UP000554482">
    <property type="component" value="Unassembled WGS sequence"/>
</dbReference>
<sequence length="214" mass="24096">MENGRRIYQKCYPYRHFDCAGIGKPASVRDDDGVLDIDTTFSLETTWHAMEDLVSMGLVRSIGISNYSVPLIGECLAYAKVKPAVNQIETHPYFQCNSMIKFCQKHGISVTAHTPLGGATANVDMFGSVSCLDDPVLKKLADKYEKTVAQIVLRWNIQRNMIVIPKSSKIERLRENFSVFDFELTEKDVVHIMGVDRKLRCNQPAKSCGLDIFV</sequence>
<organism evidence="5 6">
    <name type="scientific">Thalictrum thalictroides</name>
    <name type="common">Rue-anemone</name>
    <name type="synonym">Anemone thalictroides</name>
    <dbReference type="NCBI Taxonomy" id="46969"/>
    <lineage>
        <taxon>Eukaryota</taxon>
        <taxon>Viridiplantae</taxon>
        <taxon>Streptophyta</taxon>
        <taxon>Embryophyta</taxon>
        <taxon>Tracheophyta</taxon>
        <taxon>Spermatophyta</taxon>
        <taxon>Magnoliopsida</taxon>
        <taxon>Ranunculales</taxon>
        <taxon>Ranunculaceae</taxon>
        <taxon>Thalictroideae</taxon>
        <taxon>Thalictrum</taxon>
    </lineage>
</organism>
<accession>A0A7J6WAN5</accession>
<dbReference type="PRINTS" id="PR00069">
    <property type="entry name" value="ALDKETRDTASE"/>
</dbReference>
<evidence type="ECO:0000313" key="6">
    <source>
        <dbReference type="Proteomes" id="UP000554482"/>
    </source>
</evidence>
<keyword evidence="6" id="KW-1185">Reference proteome</keyword>
<dbReference type="GO" id="GO:0016616">
    <property type="term" value="F:oxidoreductase activity, acting on the CH-OH group of donors, NAD or NADP as acceptor"/>
    <property type="evidence" value="ECO:0007669"/>
    <property type="project" value="UniProtKB-ARBA"/>
</dbReference>
<evidence type="ECO:0000259" key="4">
    <source>
        <dbReference type="Pfam" id="PF00248"/>
    </source>
</evidence>
<dbReference type="PROSITE" id="PS00062">
    <property type="entry name" value="ALDOKETO_REDUCTASE_2"/>
    <property type="match status" value="1"/>
</dbReference>
<dbReference type="InterPro" id="IPR023210">
    <property type="entry name" value="NADP_OxRdtase_dom"/>
</dbReference>
<comment type="caution">
    <text evidence="5">The sequence shown here is derived from an EMBL/GenBank/DDBJ whole genome shotgun (WGS) entry which is preliminary data.</text>
</comment>
<dbReference type="InterPro" id="IPR036812">
    <property type="entry name" value="NAD(P)_OxRdtase_dom_sf"/>
</dbReference>
<feature type="domain" description="NADP-dependent oxidoreductase" evidence="4">
    <location>
        <begin position="36"/>
        <end position="193"/>
    </location>
</feature>
<dbReference type="PROSITE" id="PS00063">
    <property type="entry name" value="ALDOKETO_REDUCTASE_3"/>
    <property type="match status" value="1"/>
</dbReference>
<evidence type="ECO:0000256" key="3">
    <source>
        <dbReference type="ARBA" id="ARBA00023002"/>
    </source>
</evidence>
<evidence type="ECO:0000313" key="5">
    <source>
        <dbReference type="EMBL" id="KAF5194486.1"/>
    </source>
</evidence>
<dbReference type="Gene3D" id="3.20.20.100">
    <property type="entry name" value="NADP-dependent oxidoreductase domain"/>
    <property type="match status" value="1"/>
</dbReference>
<name>A0A7J6WAN5_THATH</name>
<keyword evidence="2" id="KW-0521">NADP</keyword>
<evidence type="ECO:0000256" key="1">
    <source>
        <dbReference type="ARBA" id="ARBA00007905"/>
    </source>
</evidence>
<dbReference type="Pfam" id="PF00248">
    <property type="entry name" value="Aldo_ket_red"/>
    <property type="match status" value="1"/>
</dbReference>
<dbReference type="SUPFAM" id="SSF51430">
    <property type="entry name" value="NAD(P)-linked oxidoreductase"/>
    <property type="match status" value="1"/>
</dbReference>
<evidence type="ECO:0000256" key="2">
    <source>
        <dbReference type="ARBA" id="ARBA00022857"/>
    </source>
</evidence>
<proteinExistence type="inferred from homology"/>
<dbReference type="InterPro" id="IPR020471">
    <property type="entry name" value="AKR"/>
</dbReference>
<dbReference type="OrthoDB" id="416253at2759"/>
<dbReference type="PANTHER" id="PTHR43827">
    <property type="entry name" value="2,5-DIKETO-D-GLUCONIC ACID REDUCTASE"/>
    <property type="match status" value="1"/>
</dbReference>
<dbReference type="AlphaFoldDB" id="A0A7J6WAN5"/>
<reference evidence="5 6" key="1">
    <citation type="submission" date="2020-06" db="EMBL/GenBank/DDBJ databases">
        <title>Transcriptomic and genomic resources for Thalictrum thalictroides and T. hernandezii: Facilitating candidate gene discovery in an emerging model plant lineage.</title>
        <authorList>
            <person name="Arias T."/>
            <person name="Riano-Pachon D.M."/>
            <person name="Di Stilio V.S."/>
        </authorList>
    </citation>
    <scope>NUCLEOTIDE SEQUENCE [LARGE SCALE GENOMIC DNA]</scope>
    <source>
        <strain evidence="6">cv. WT478/WT964</strain>
        <tissue evidence="5">Leaves</tissue>
    </source>
</reference>
<dbReference type="InterPro" id="IPR018170">
    <property type="entry name" value="Aldo/ket_reductase_CS"/>
</dbReference>
<comment type="similarity">
    <text evidence="1">Belongs to the aldo/keto reductase family.</text>
</comment>
<gene>
    <name evidence="5" type="ORF">FRX31_015927</name>
</gene>
<dbReference type="EMBL" id="JABWDY010018639">
    <property type="protein sequence ID" value="KAF5194486.1"/>
    <property type="molecule type" value="Genomic_DNA"/>
</dbReference>
<keyword evidence="3" id="KW-0560">Oxidoreductase</keyword>
<dbReference type="PANTHER" id="PTHR43827:SF3">
    <property type="entry name" value="NADP-DEPENDENT OXIDOREDUCTASE DOMAIN-CONTAINING PROTEIN"/>
    <property type="match status" value="1"/>
</dbReference>